<dbReference type="Gene3D" id="1.25.40.10">
    <property type="entry name" value="Tetratricopeptide repeat domain"/>
    <property type="match status" value="2"/>
</dbReference>
<dbReference type="GO" id="GO:0030151">
    <property type="term" value="F:molybdenum ion binding"/>
    <property type="evidence" value="ECO:0007669"/>
    <property type="project" value="InterPro"/>
</dbReference>
<accession>A0A0N7F4C4</accession>
<proteinExistence type="predicted"/>
<dbReference type="InterPro" id="IPR005302">
    <property type="entry name" value="MoCF_Sase_C"/>
</dbReference>
<dbReference type="EMBL" id="CP012752">
    <property type="protein sequence ID" value="ALG11039.1"/>
    <property type="molecule type" value="Genomic_DNA"/>
</dbReference>
<sequence>MKSHASGTGDATARDGYANTGVHIGDVNLRTGAPVRTRYRHQVSRIAPAVLRDRETELAELADFCVAPDTEGCYRWWRAPAWSGKSALMSWFVLNPPPRVRIVSFFVTARLAGQSDRVAFARNVIEQLLSILDEELPPLLTESNQEAHLLGLLEDAARACRARGEHFVLLVDGLDEDRSSALGGRWHSIAGVLPQRPPEGMRVIVAGRPDPPIPDDVRPHHPLRDPGIVRHLAQSPHADEIRVDMERDLDDLLDGPEAGRELLGLVTAAGGGLTAADLAELTDQPSRDVLRVLSTATGRNFARRDGHSRSGDVYILGHEELQRTATELLGGKRLAGFRDRLHEWADRYRSLGWPAETPDFLLRGYFETLDRHGDVPRMVRCATDPGRQDRSLALSGGDTAALEEIAAAQGAVRQAAVFDMVAMARLVVHRDRLINRNATIPVKLPAVWAKLGQVRRAEALAGAITDPDRAVHAYAALAAVVPDDVASDHLDAAEALISSLEPARAVEALAALIPVVARVNGWPKAREHIDRAESLIQSEISPYAQVDAVIPLLRAVSAIGDRRTANRLTTAIKATKQYREENFIRLIRARVAAGDLFEAETLAMSPVGVNRSDWVRAHAASIIATAGDVPRAERIAGSLRLWGPHTGWALANVASANLVAGNVDHAERLVELVEHVGHRATAMTILARTAVETGKHDLAAALAVRAEEVSRSVQDPARRSRALALLAAAAGTSGDVDRMLLLAGLSVEVSKDVDEDLDMPASWSALVRAMVSAGQWRRARELAGVGEDLHLLVEEAADLGLLEIAEDLAAGLSDPYQQVYAMTSVAQAALRTGDIPLAQRITVRIIEQIDAVRSEIGHTGDRYRTLGLLFAISGEPDWMARVAQLIIGHADHYALMDEAAVVAAVPCDPRHAQAVFFSFSECTRQSALLVRDLLVCIEDRCDRRCADVVRDRTAALLSTMGVSPREALPKLEICVRVARGLSETGPFADDSVRSAVAQTFALLGDTSRAEELTVDVGDHARRDTAFTTIALVRAALGDRRGADSAARAVHDPLSQAQACLSLPYEPDREYIARVVDRVFHRDHWTGPLHVLAVTHPEAVAAMIDEMLAVEAHDFG</sequence>
<dbReference type="RefSeq" id="WP_054292941.1">
    <property type="nucleotide sequence ID" value="NZ_CP012752.1"/>
</dbReference>
<dbReference type="InterPro" id="IPR011990">
    <property type="entry name" value="TPR-like_helical_dom_sf"/>
</dbReference>
<dbReference type="Proteomes" id="UP000063699">
    <property type="component" value="Chromosome"/>
</dbReference>
<dbReference type="PROSITE" id="PS51340">
    <property type="entry name" value="MOSC"/>
    <property type="match status" value="1"/>
</dbReference>
<evidence type="ECO:0000313" key="2">
    <source>
        <dbReference type="EMBL" id="ALG11039.1"/>
    </source>
</evidence>
<reference evidence="2 3" key="1">
    <citation type="submission" date="2015-07" db="EMBL/GenBank/DDBJ databases">
        <title>Genome sequencing of Kibdelosporangium phytohabitans.</title>
        <authorList>
            <person name="Qin S."/>
            <person name="Xing K."/>
        </authorList>
    </citation>
    <scope>NUCLEOTIDE SEQUENCE [LARGE SCALE GENOMIC DNA]</scope>
    <source>
        <strain evidence="2 3">KLBMP1111</strain>
    </source>
</reference>
<organism evidence="2 3">
    <name type="scientific">Kibdelosporangium phytohabitans</name>
    <dbReference type="NCBI Taxonomy" id="860235"/>
    <lineage>
        <taxon>Bacteria</taxon>
        <taxon>Bacillati</taxon>
        <taxon>Actinomycetota</taxon>
        <taxon>Actinomycetes</taxon>
        <taxon>Pseudonocardiales</taxon>
        <taxon>Pseudonocardiaceae</taxon>
        <taxon>Kibdelosporangium</taxon>
    </lineage>
</organism>
<dbReference type="STRING" id="860235.AOZ06_32835"/>
<name>A0A0N7F4C4_9PSEU</name>
<dbReference type="KEGG" id="kphy:AOZ06_32835"/>
<dbReference type="GO" id="GO:0003824">
    <property type="term" value="F:catalytic activity"/>
    <property type="evidence" value="ECO:0007669"/>
    <property type="project" value="InterPro"/>
</dbReference>
<gene>
    <name evidence="2" type="ORF">AOZ06_32835</name>
</gene>
<dbReference type="GO" id="GO:0030170">
    <property type="term" value="F:pyridoxal phosphate binding"/>
    <property type="evidence" value="ECO:0007669"/>
    <property type="project" value="InterPro"/>
</dbReference>
<feature type="domain" description="MOSC" evidence="1">
    <location>
        <begin position="1051"/>
        <end position="1115"/>
    </location>
</feature>
<dbReference type="OrthoDB" id="3261206at2"/>
<evidence type="ECO:0000259" key="1">
    <source>
        <dbReference type="PROSITE" id="PS51340"/>
    </source>
</evidence>
<dbReference type="AlphaFoldDB" id="A0A0N7F4C4"/>
<keyword evidence="3" id="KW-1185">Reference proteome</keyword>
<protein>
    <recommendedName>
        <fullName evidence="1">MOSC domain-containing protein</fullName>
    </recommendedName>
</protein>
<evidence type="ECO:0000313" key="3">
    <source>
        <dbReference type="Proteomes" id="UP000063699"/>
    </source>
</evidence>